<protein>
    <submittedName>
        <fullName evidence="2">Uncharacterized protein</fullName>
    </submittedName>
</protein>
<dbReference type="AlphaFoldDB" id="A0A2A9NMK7"/>
<evidence type="ECO:0000256" key="1">
    <source>
        <dbReference type="SAM" id="MobiDB-lite"/>
    </source>
</evidence>
<feature type="region of interest" description="Disordered" evidence="1">
    <location>
        <begin position="1"/>
        <end position="105"/>
    </location>
</feature>
<dbReference type="STRING" id="703135.A0A2A9NMK7"/>
<keyword evidence="3" id="KW-1185">Reference proteome</keyword>
<dbReference type="EMBL" id="KZ301984">
    <property type="protein sequence ID" value="PFH51779.1"/>
    <property type="molecule type" value="Genomic_DNA"/>
</dbReference>
<dbReference type="PANTHER" id="PTHR21581">
    <property type="entry name" value="D-ALANYL-D-ALANINE CARBOXYPEPTIDASE"/>
    <property type="match status" value="1"/>
</dbReference>
<dbReference type="PANTHER" id="PTHR21581:SF6">
    <property type="entry name" value="TRAFFICKING PROTEIN PARTICLE COMPLEX SUBUNIT 12"/>
    <property type="match status" value="1"/>
</dbReference>
<gene>
    <name evidence="2" type="ORF">AMATHDRAFT_141723</name>
</gene>
<accession>A0A2A9NMK7</accession>
<sequence length="493" mass="54812">MEEGEPVAPSPSPSPSESMQVREPYVEPEVPDPFLIDEEGDALSEEERRAAEASVEVESQQNGTPSHEISLLPPEQSEIAPSSPAPSSNMNKDVPPVPSTESEQEAPELFVPALIAPSMFLPIPNTDPLTTLLSKYIYPPEKRPMRDLTGEWQRSDFHTLVMTNSWRALARMARDRLATANPENMNMILGLWYIRLSCLARLRLFNQTSAECTNLFAVLNTIEPVETRVWLFENLLPFELEVMYTRLKYWTGDHMGYLDALCALLQKCKDKARRAGREALAEETAAMWKERGVRICLIMASQLMEMKDYAAATKLLEPLCNQPNRDLDGEEGQNRNTSIPALRSAIGRMYLQSGNLHMAAVHFAAVAKDPVAEPGMKDMNAALFACADGQWERASETLRALLERDAENYTAVNNLAVTLLGQGKVGEGIEILENAIKTSPSSVVVAEPFLFNLSTLYELRFAGAIEKKRELLVEVAKWSGDGLRATSLKMPSN</sequence>
<dbReference type="GO" id="GO:0030008">
    <property type="term" value="C:TRAPP complex"/>
    <property type="evidence" value="ECO:0007669"/>
    <property type="project" value="TreeGrafter"/>
</dbReference>
<reference evidence="2 3" key="1">
    <citation type="submission" date="2014-02" db="EMBL/GenBank/DDBJ databases">
        <title>Transposable element dynamics among asymbiotic and ectomycorrhizal Amanita fungi.</title>
        <authorList>
            <consortium name="DOE Joint Genome Institute"/>
            <person name="Hess J."/>
            <person name="Skrede I."/>
            <person name="Wolfe B."/>
            <person name="LaButti K."/>
            <person name="Ohm R.A."/>
            <person name="Grigoriev I.V."/>
            <person name="Pringle A."/>
        </authorList>
    </citation>
    <scope>NUCLEOTIDE SEQUENCE [LARGE SCALE GENOMIC DNA]</scope>
    <source>
        <strain evidence="2 3">SKay4041</strain>
    </source>
</reference>
<dbReference type="Gene3D" id="1.25.40.10">
    <property type="entry name" value="Tetratricopeptide repeat domain"/>
    <property type="match status" value="1"/>
</dbReference>
<proteinExistence type="predicted"/>
<name>A0A2A9NMK7_9AGAR</name>
<evidence type="ECO:0000313" key="2">
    <source>
        <dbReference type="EMBL" id="PFH51779.1"/>
    </source>
</evidence>
<dbReference type="Proteomes" id="UP000242287">
    <property type="component" value="Unassembled WGS sequence"/>
</dbReference>
<evidence type="ECO:0000313" key="3">
    <source>
        <dbReference type="Proteomes" id="UP000242287"/>
    </source>
</evidence>
<dbReference type="InterPro" id="IPR011990">
    <property type="entry name" value="TPR-like_helical_dom_sf"/>
</dbReference>
<dbReference type="GO" id="GO:0005794">
    <property type="term" value="C:Golgi apparatus"/>
    <property type="evidence" value="ECO:0007669"/>
    <property type="project" value="TreeGrafter"/>
</dbReference>
<dbReference type="SUPFAM" id="SSF48452">
    <property type="entry name" value="TPR-like"/>
    <property type="match status" value="1"/>
</dbReference>
<feature type="compositionally biased region" description="Low complexity" evidence="1">
    <location>
        <begin position="73"/>
        <end position="88"/>
    </location>
</feature>
<dbReference type="OrthoDB" id="428342at2759"/>
<organism evidence="2 3">
    <name type="scientific">Amanita thiersii Skay4041</name>
    <dbReference type="NCBI Taxonomy" id="703135"/>
    <lineage>
        <taxon>Eukaryota</taxon>
        <taxon>Fungi</taxon>
        <taxon>Dikarya</taxon>
        <taxon>Basidiomycota</taxon>
        <taxon>Agaricomycotina</taxon>
        <taxon>Agaricomycetes</taxon>
        <taxon>Agaricomycetidae</taxon>
        <taxon>Agaricales</taxon>
        <taxon>Pluteineae</taxon>
        <taxon>Amanitaceae</taxon>
        <taxon>Amanita</taxon>
    </lineage>
</organism>
<feature type="compositionally biased region" description="Acidic residues" evidence="1">
    <location>
        <begin position="35"/>
        <end position="44"/>
    </location>
</feature>